<dbReference type="SUPFAM" id="SSF52540">
    <property type="entry name" value="P-loop containing nucleoside triphosphate hydrolases"/>
    <property type="match status" value="1"/>
</dbReference>
<reference evidence="9 10" key="1">
    <citation type="journal article" date="2005" name="Int. J. Syst. Evol. Microbiol.">
        <title>Halobacillus yeomjeoni sp. nov., isolated from a marine solar saltern in Korea.</title>
        <authorList>
            <person name="Yoon J.H."/>
            <person name="Kang S.J."/>
            <person name="Lee C.H."/>
            <person name="Oh H.W."/>
            <person name="Oh T.K."/>
        </authorList>
    </citation>
    <scope>NUCLEOTIDE SEQUENCE [LARGE SCALE GENOMIC DNA]</scope>
    <source>
        <strain evidence="9 10">KCTC 3957</strain>
    </source>
</reference>
<dbReference type="Pfam" id="PF08448">
    <property type="entry name" value="PAS_4"/>
    <property type="match status" value="1"/>
</dbReference>
<dbReference type="GO" id="GO:0003677">
    <property type="term" value="F:DNA binding"/>
    <property type="evidence" value="ECO:0007669"/>
    <property type="project" value="UniProtKB-KW"/>
</dbReference>
<dbReference type="Gene3D" id="1.10.8.60">
    <property type="match status" value="1"/>
</dbReference>
<evidence type="ECO:0000256" key="2">
    <source>
        <dbReference type="ARBA" id="ARBA00022797"/>
    </source>
</evidence>
<evidence type="ECO:0000259" key="7">
    <source>
        <dbReference type="PROSITE" id="PS50112"/>
    </source>
</evidence>
<dbReference type="FunFam" id="3.40.50.300:FF:000006">
    <property type="entry name" value="DNA-binding transcriptional regulator NtrC"/>
    <property type="match status" value="1"/>
</dbReference>
<dbReference type="CDD" id="cd00009">
    <property type="entry name" value="AAA"/>
    <property type="match status" value="1"/>
</dbReference>
<dbReference type="RefSeq" id="WP_197315837.1">
    <property type="nucleotide sequence ID" value="NZ_JADZSC010000001.1"/>
</dbReference>
<sequence length="452" mass="50957">MNDEEYKVLLHSLKEDILVTDTNGIIVNVSHGTGSVYNVNAENWVGRSVYQLEKEGHFTPLATPQVLEKKERVTFVQTTSEGNKLLVTGLPVFDENKDIARVVSYSHDVTELMEIKAGMEELTSEIERVRKELDFLKDQSEGWFVAKSGAMKKVMASANQVAGFDVNILLLGESGVGKSELARMIHSKSGRSEGPFIEVNCGAIPDSLFEAELFGYEGGAFTGASKHGKKGFAESAHNGTLFLDEIGELSMANQVKVLKLTQDKTFYPVGGRKEIHSDFRLVTATNKKLKEAVLHNEFREDLYFRLNVVPLTIPPLRERKEDILPLIYTFLNIFMKRYKLEKVFSSEALHQLLAMEWKGNVRELINLIERLVVTTLDKVIQSEHLSYLLDGEDQSDSYLNNKRETLKETLEKVERERLMEAKLTYGTTTKMAAALGISQPSVVRKLKKYNVD</sequence>
<dbReference type="EMBL" id="JADZSC010000001">
    <property type="protein sequence ID" value="MBH0229213.1"/>
    <property type="molecule type" value="Genomic_DNA"/>
</dbReference>
<dbReference type="InterPro" id="IPR002078">
    <property type="entry name" value="Sigma_54_int"/>
</dbReference>
<dbReference type="SUPFAM" id="SSF55785">
    <property type="entry name" value="PYP-like sensor domain (PAS domain)"/>
    <property type="match status" value="1"/>
</dbReference>
<evidence type="ECO:0000259" key="8">
    <source>
        <dbReference type="PROSITE" id="PS50113"/>
    </source>
</evidence>
<keyword evidence="5" id="KW-0175">Coiled coil</keyword>
<evidence type="ECO:0000256" key="3">
    <source>
        <dbReference type="ARBA" id="ARBA00022840"/>
    </source>
</evidence>
<keyword evidence="10" id="KW-1185">Reference proteome</keyword>
<dbReference type="CDD" id="cd00130">
    <property type="entry name" value="PAS"/>
    <property type="match status" value="1"/>
</dbReference>
<dbReference type="InterPro" id="IPR000014">
    <property type="entry name" value="PAS"/>
</dbReference>
<dbReference type="PANTHER" id="PTHR32071">
    <property type="entry name" value="TRANSCRIPTIONAL REGULATORY PROTEIN"/>
    <property type="match status" value="1"/>
</dbReference>
<feature type="domain" description="Sigma-54 factor interaction" evidence="6">
    <location>
        <begin position="144"/>
        <end position="373"/>
    </location>
</feature>
<dbReference type="Gene3D" id="3.40.50.300">
    <property type="entry name" value="P-loop containing nucleotide triphosphate hydrolases"/>
    <property type="match status" value="1"/>
</dbReference>
<feature type="domain" description="PAC" evidence="8">
    <location>
        <begin position="69"/>
        <end position="121"/>
    </location>
</feature>
<dbReference type="PANTHER" id="PTHR32071:SF57">
    <property type="entry name" value="C4-DICARBOXYLATE TRANSPORT TRANSCRIPTIONAL REGULATORY PROTEIN DCTD"/>
    <property type="match status" value="1"/>
</dbReference>
<dbReference type="InterPro" id="IPR027417">
    <property type="entry name" value="P-loop_NTPase"/>
</dbReference>
<dbReference type="InterPro" id="IPR000700">
    <property type="entry name" value="PAS-assoc_C"/>
</dbReference>
<dbReference type="InterPro" id="IPR009057">
    <property type="entry name" value="Homeodomain-like_sf"/>
</dbReference>
<dbReference type="Proteomes" id="UP000614490">
    <property type="component" value="Unassembled WGS sequence"/>
</dbReference>
<dbReference type="Gene3D" id="3.30.450.20">
    <property type="entry name" value="PAS domain"/>
    <property type="match status" value="1"/>
</dbReference>
<dbReference type="PROSITE" id="PS00676">
    <property type="entry name" value="SIGMA54_INTERACT_2"/>
    <property type="match status" value="1"/>
</dbReference>
<dbReference type="Pfam" id="PF18024">
    <property type="entry name" value="HTH_50"/>
    <property type="match status" value="1"/>
</dbReference>
<dbReference type="InterPro" id="IPR025943">
    <property type="entry name" value="Sigma_54_int_dom_ATP-bd_2"/>
</dbReference>
<evidence type="ECO:0000313" key="9">
    <source>
        <dbReference type="EMBL" id="MBH0229213.1"/>
    </source>
</evidence>
<evidence type="ECO:0000256" key="5">
    <source>
        <dbReference type="SAM" id="Coils"/>
    </source>
</evidence>
<dbReference type="SUPFAM" id="SSF46689">
    <property type="entry name" value="Homeodomain-like"/>
    <property type="match status" value="1"/>
</dbReference>
<comment type="caution">
    <text evidence="9">The sequence shown here is derived from an EMBL/GenBank/DDBJ whole genome shotgun (WGS) entry which is preliminary data.</text>
</comment>
<dbReference type="Pfam" id="PF00158">
    <property type="entry name" value="Sigma54_activat"/>
    <property type="match status" value="1"/>
</dbReference>
<dbReference type="InterPro" id="IPR030828">
    <property type="entry name" value="HTH_TyrR"/>
</dbReference>
<evidence type="ECO:0000256" key="1">
    <source>
        <dbReference type="ARBA" id="ARBA00022741"/>
    </source>
</evidence>
<feature type="domain" description="PAS" evidence="7">
    <location>
        <begin position="2"/>
        <end position="52"/>
    </location>
</feature>
<dbReference type="InterPro" id="IPR058031">
    <property type="entry name" value="AAA_lid_NorR"/>
</dbReference>
<organism evidence="9 10">
    <name type="scientific">Halobacillus yeomjeoni</name>
    <dbReference type="NCBI Taxonomy" id="311194"/>
    <lineage>
        <taxon>Bacteria</taxon>
        <taxon>Bacillati</taxon>
        <taxon>Bacillota</taxon>
        <taxon>Bacilli</taxon>
        <taxon>Bacillales</taxon>
        <taxon>Bacillaceae</taxon>
        <taxon>Halobacillus</taxon>
    </lineage>
</organism>
<keyword evidence="3" id="KW-0067">ATP-binding</keyword>
<dbReference type="PROSITE" id="PS00675">
    <property type="entry name" value="SIGMA54_INTERACT_1"/>
    <property type="match status" value="1"/>
</dbReference>
<keyword evidence="1" id="KW-0547">Nucleotide-binding</keyword>
<protein>
    <recommendedName>
        <fullName evidence="4">HTH-type transcriptional regulatory protein TyrR</fullName>
    </recommendedName>
</protein>
<dbReference type="PROSITE" id="PS50113">
    <property type="entry name" value="PAC"/>
    <property type="match status" value="1"/>
</dbReference>
<dbReference type="InterPro" id="IPR013656">
    <property type="entry name" value="PAS_4"/>
</dbReference>
<dbReference type="InterPro" id="IPR025662">
    <property type="entry name" value="Sigma_54_int_dom_ATP-bd_1"/>
</dbReference>
<dbReference type="AlphaFoldDB" id="A0A931MTU8"/>
<evidence type="ECO:0000259" key="6">
    <source>
        <dbReference type="PROSITE" id="PS50045"/>
    </source>
</evidence>
<dbReference type="Pfam" id="PF25601">
    <property type="entry name" value="AAA_lid_14"/>
    <property type="match status" value="1"/>
</dbReference>
<gene>
    <name evidence="9" type="ORF">H0267_03210</name>
</gene>
<dbReference type="PROSITE" id="PS50112">
    <property type="entry name" value="PAS"/>
    <property type="match status" value="1"/>
</dbReference>
<evidence type="ECO:0000313" key="10">
    <source>
        <dbReference type="Proteomes" id="UP000614490"/>
    </source>
</evidence>
<feature type="coiled-coil region" evidence="5">
    <location>
        <begin position="112"/>
        <end position="139"/>
    </location>
</feature>
<dbReference type="InterPro" id="IPR003593">
    <property type="entry name" value="AAA+_ATPase"/>
</dbReference>
<evidence type="ECO:0000256" key="4">
    <source>
        <dbReference type="ARBA" id="ARBA00029500"/>
    </source>
</evidence>
<dbReference type="Gene3D" id="1.10.10.60">
    <property type="entry name" value="Homeodomain-like"/>
    <property type="match status" value="1"/>
</dbReference>
<dbReference type="SMART" id="SM00382">
    <property type="entry name" value="AAA"/>
    <property type="match status" value="1"/>
</dbReference>
<accession>A0A931MTU8</accession>
<keyword evidence="2" id="KW-0058">Aromatic hydrocarbons catabolism</keyword>
<dbReference type="GO" id="GO:0005524">
    <property type="term" value="F:ATP binding"/>
    <property type="evidence" value="ECO:0007669"/>
    <property type="project" value="UniProtKB-KW"/>
</dbReference>
<dbReference type="PROSITE" id="PS50045">
    <property type="entry name" value="SIGMA54_INTERACT_4"/>
    <property type="match status" value="1"/>
</dbReference>
<dbReference type="GO" id="GO:0006355">
    <property type="term" value="P:regulation of DNA-templated transcription"/>
    <property type="evidence" value="ECO:0007669"/>
    <property type="project" value="InterPro"/>
</dbReference>
<name>A0A931MTU8_9BACI</name>
<proteinExistence type="predicted"/>
<dbReference type="InterPro" id="IPR035965">
    <property type="entry name" value="PAS-like_dom_sf"/>
</dbReference>